<evidence type="ECO:0000256" key="13">
    <source>
        <dbReference type="HAMAP-Rule" id="MF_00184"/>
    </source>
</evidence>
<accession>A0A8J7CDC2</accession>
<dbReference type="Pfam" id="PF03129">
    <property type="entry name" value="HGTP_anticodon"/>
    <property type="match status" value="1"/>
</dbReference>
<dbReference type="InterPro" id="IPR018163">
    <property type="entry name" value="Thr/Ala-tRNA-synth_IIc_edit"/>
</dbReference>
<name>A0A8J7CDC2_9BACT</name>
<comment type="caution">
    <text evidence="13">Lacks conserved residue(s) required for the propagation of feature annotation.</text>
</comment>
<dbReference type="Gene3D" id="3.30.930.10">
    <property type="entry name" value="Bira Bifunctional Protein, Domain 2"/>
    <property type="match status" value="1"/>
</dbReference>
<evidence type="ECO:0000256" key="2">
    <source>
        <dbReference type="ARBA" id="ARBA00022490"/>
    </source>
</evidence>
<evidence type="ECO:0000256" key="5">
    <source>
        <dbReference type="ARBA" id="ARBA00022723"/>
    </source>
</evidence>
<evidence type="ECO:0000259" key="14">
    <source>
        <dbReference type="PROSITE" id="PS50862"/>
    </source>
</evidence>
<reference evidence="16 17" key="1">
    <citation type="submission" date="2020-08" db="EMBL/GenBank/DDBJ databases">
        <title>Acidobacteriota in marine sediments use diverse sulfur dissimilation pathways.</title>
        <authorList>
            <person name="Wasmund K."/>
        </authorList>
    </citation>
    <scope>NUCLEOTIDE SEQUENCE [LARGE SCALE GENOMIC DNA]</scope>
    <source>
        <strain evidence="16">MAG AM4</strain>
    </source>
</reference>
<comment type="subcellular location">
    <subcellularLocation>
        <location evidence="13">Cytoplasm</location>
    </subcellularLocation>
</comment>
<dbReference type="InterPro" id="IPR004095">
    <property type="entry name" value="TGS"/>
</dbReference>
<keyword evidence="4 13" id="KW-0436">Ligase</keyword>
<dbReference type="CDD" id="cd00771">
    <property type="entry name" value="ThrRS_core"/>
    <property type="match status" value="1"/>
</dbReference>
<feature type="domain" description="Aminoacyl-transfer RNA synthetases class-II family profile" evidence="14">
    <location>
        <begin position="271"/>
        <end position="537"/>
    </location>
</feature>
<dbReference type="InterPro" id="IPR002314">
    <property type="entry name" value="aa-tRNA-synt_IIb"/>
</dbReference>
<dbReference type="NCBIfam" id="TIGR00418">
    <property type="entry name" value="thrS"/>
    <property type="match status" value="1"/>
</dbReference>
<evidence type="ECO:0000256" key="4">
    <source>
        <dbReference type="ARBA" id="ARBA00022598"/>
    </source>
</evidence>
<keyword evidence="7 13" id="KW-0862">Zinc</keyword>
<dbReference type="FunFam" id="3.10.20.30:FF:000005">
    <property type="entry name" value="Threonine--tRNA ligase"/>
    <property type="match status" value="1"/>
</dbReference>
<evidence type="ECO:0000256" key="9">
    <source>
        <dbReference type="ARBA" id="ARBA00022884"/>
    </source>
</evidence>
<dbReference type="PRINTS" id="PR01047">
    <property type="entry name" value="TRNASYNTHTHR"/>
</dbReference>
<dbReference type="CDD" id="cd00860">
    <property type="entry name" value="ThrRS_anticodon"/>
    <property type="match status" value="1"/>
</dbReference>
<keyword evidence="2 13" id="KW-0963">Cytoplasm</keyword>
<proteinExistence type="inferred from homology"/>
<dbReference type="PANTHER" id="PTHR11451:SF44">
    <property type="entry name" value="THREONINE--TRNA LIGASE, CHLOROPLASTIC_MITOCHONDRIAL 2"/>
    <property type="match status" value="1"/>
</dbReference>
<evidence type="ECO:0000256" key="10">
    <source>
        <dbReference type="ARBA" id="ARBA00022917"/>
    </source>
</evidence>
<feature type="domain" description="TGS" evidence="15">
    <location>
        <begin position="4"/>
        <end position="67"/>
    </location>
</feature>
<feature type="binding site" evidence="13">
    <location>
        <position position="514"/>
    </location>
    <ligand>
        <name>Zn(2+)</name>
        <dbReference type="ChEBI" id="CHEBI:29105"/>
        <note>catalytic</note>
    </ligand>
</feature>
<dbReference type="InterPro" id="IPR012675">
    <property type="entry name" value="Beta-grasp_dom_sf"/>
</dbReference>
<evidence type="ECO:0000256" key="1">
    <source>
        <dbReference type="ARBA" id="ARBA00008226"/>
    </source>
</evidence>
<comment type="subunit">
    <text evidence="13">Homodimer.</text>
</comment>
<evidence type="ECO:0000313" key="16">
    <source>
        <dbReference type="EMBL" id="MBD3866524.1"/>
    </source>
</evidence>
<protein>
    <recommendedName>
        <fullName evidence="13">Threonine--tRNA ligase</fullName>
        <ecNumber evidence="13">6.1.1.3</ecNumber>
    </recommendedName>
    <alternativeName>
        <fullName evidence="13">Threonyl-tRNA synthetase</fullName>
        <shortName evidence="13">ThrRS</shortName>
    </alternativeName>
</protein>
<dbReference type="InterPro" id="IPR004154">
    <property type="entry name" value="Anticodon-bd"/>
</dbReference>
<dbReference type="GO" id="GO:0046872">
    <property type="term" value="F:metal ion binding"/>
    <property type="evidence" value="ECO:0007669"/>
    <property type="project" value="UniProtKB-KW"/>
</dbReference>
<dbReference type="InterPro" id="IPR006195">
    <property type="entry name" value="aa-tRNA-synth_II"/>
</dbReference>
<dbReference type="Gene3D" id="3.10.20.30">
    <property type="match status" value="1"/>
</dbReference>
<feature type="binding site" evidence="13">
    <location>
        <position position="389"/>
    </location>
    <ligand>
        <name>Zn(2+)</name>
        <dbReference type="ChEBI" id="CHEBI:29105"/>
        <note>catalytic</note>
    </ligand>
</feature>
<dbReference type="SMART" id="SM00863">
    <property type="entry name" value="tRNA_SAD"/>
    <property type="match status" value="1"/>
</dbReference>
<dbReference type="EMBL" id="JACXWD010000001">
    <property type="protein sequence ID" value="MBD3866524.1"/>
    <property type="molecule type" value="Genomic_DNA"/>
</dbReference>
<dbReference type="AlphaFoldDB" id="A0A8J7CDC2"/>
<dbReference type="PROSITE" id="PS51880">
    <property type="entry name" value="TGS"/>
    <property type="match status" value="1"/>
</dbReference>
<comment type="caution">
    <text evidence="16">The sequence shown here is derived from an EMBL/GenBank/DDBJ whole genome shotgun (WGS) entry which is preliminary data.</text>
</comment>
<dbReference type="Proteomes" id="UP000648239">
    <property type="component" value="Unassembled WGS sequence"/>
</dbReference>
<dbReference type="InterPro" id="IPR002320">
    <property type="entry name" value="Thr-tRNA-ligase_IIa"/>
</dbReference>
<dbReference type="Gene3D" id="3.30.54.20">
    <property type="match status" value="1"/>
</dbReference>
<evidence type="ECO:0000256" key="6">
    <source>
        <dbReference type="ARBA" id="ARBA00022741"/>
    </source>
</evidence>
<dbReference type="Gene3D" id="3.30.980.10">
    <property type="entry name" value="Threonyl-trna Synthetase, Chain A, domain 2"/>
    <property type="match status" value="1"/>
</dbReference>
<evidence type="ECO:0000256" key="12">
    <source>
        <dbReference type="ARBA" id="ARBA00049515"/>
    </source>
</evidence>
<dbReference type="SUPFAM" id="SSF55186">
    <property type="entry name" value="ThrRS/AlaRS common domain"/>
    <property type="match status" value="1"/>
</dbReference>
<dbReference type="InterPro" id="IPR047246">
    <property type="entry name" value="ThrRS_anticodon"/>
</dbReference>
<keyword evidence="3 13" id="KW-0820">tRNA-binding</keyword>
<keyword evidence="11 13" id="KW-0030">Aminoacyl-tRNA synthetase</keyword>
<evidence type="ECO:0000313" key="17">
    <source>
        <dbReference type="Proteomes" id="UP000648239"/>
    </source>
</evidence>
<keyword evidence="9 13" id="KW-0694">RNA-binding</keyword>
<dbReference type="SUPFAM" id="SSF81271">
    <property type="entry name" value="TGS-like"/>
    <property type="match status" value="1"/>
</dbReference>
<dbReference type="InterPro" id="IPR033728">
    <property type="entry name" value="ThrRS_core"/>
</dbReference>
<dbReference type="InterPro" id="IPR045864">
    <property type="entry name" value="aa-tRNA-synth_II/BPL/LPL"/>
</dbReference>
<dbReference type="PANTHER" id="PTHR11451">
    <property type="entry name" value="THREONINE-TRNA LIGASE"/>
    <property type="match status" value="1"/>
</dbReference>
<comment type="cofactor">
    <cofactor evidence="13">
        <name>Zn(2+)</name>
        <dbReference type="ChEBI" id="CHEBI:29105"/>
    </cofactor>
    <text evidence="13">Binds 1 zinc ion per subunit.</text>
</comment>
<evidence type="ECO:0000256" key="3">
    <source>
        <dbReference type="ARBA" id="ARBA00022555"/>
    </source>
</evidence>
<dbReference type="CDD" id="cd01667">
    <property type="entry name" value="TGS_ThrRS"/>
    <property type="match status" value="1"/>
</dbReference>
<dbReference type="InterPro" id="IPR012947">
    <property type="entry name" value="tRNA_SAD"/>
</dbReference>
<evidence type="ECO:0000259" key="15">
    <source>
        <dbReference type="PROSITE" id="PS51880"/>
    </source>
</evidence>
<dbReference type="GO" id="GO:0005524">
    <property type="term" value="F:ATP binding"/>
    <property type="evidence" value="ECO:0007669"/>
    <property type="project" value="UniProtKB-UniRule"/>
</dbReference>
<evidence type="ECO:0000256" key="8">
    <source>
        <dbReference type="ARBA" id="ARBA00022840"/>
    </source>
</evidence>
<sequence>MTSQAETLRVTLPDGTEKSVAAGTTPMEIAEGIGAGLARASVAARVDGELQDLTRPLTADCNLAIVTKRDEEALEVLRHSTAHATAQAVQELFPGTRIAQGPVIDNGFYYDFDREEPFTDKDLAAIETKVKEIRKRNLTIERMELPRDEAIRFFEKEEEPYKVYFATTKGGETVTIYRQGEWTDFCLGPHLPSTGRLGVFKLLSVAGAYWLGDEKNKMLQRIYGTAFFDKKELKEHLALLEEARKRDHRKLGKELKLFSFHPEAPASPFFHPKGASLYNRLVDYVRELYAVYGYDEVITPQIFDASLWKTSGHYEHYRDVMYFTEVDGREFAVKPMNCPSHCLMYGEGRHSYRQLPVRMADFGRLHRYELSGATAGLTRVRTFCQDDGHIFCTEDQVQEEVENLTKMYLETYGVFGLDVRIFLSTRPEKKAGDDALWDQSEAALKAALEAHDHPYTINEGDGAFYGPKIDFIVRDALKREHQIGTIQLDYILPERFALKYIDADNSEKRPVMIHRAMLGSLERFIGLLIEHCGGAFPLWLAPEQVRVLPITDRTMDYAEQLRTSMAAAGLRVTVDRRNEKIGAKIREAQLEKIPFMLVVGDKEAESGSITVRSRKDGDLGTFTLEDFIRTTVETVTDRRSE</sequence>
<dbReference type="PROSITE" id="PS50862">
    <property type="entry name" value="AA_TRNA_LIGASE_II"/>
    <property type="match status" value="1"/>
</dbReference>
<comment type="catalytic activity">
    <reaction evidence="12 13">
        <text>tRNA(Thr) + L-threonine + ATP = L-threonyl-tRNA(Thr) + AMP + diphosphate + H(+)</text>
        <dbReference type="Rhea" id="RHEA:24624"/>
        <dbReference type="Rhea" id="RHEA-COMP:9670"/>
        <dbReference type="Rhea" id="RHEA-COMP:9704"/>
        <dbReference type="ChEBI" id="CHEBI:15378"/>
        <dbReference type="ChEBI" id="CHEBI:30616"/>
        <dbReference type="ChEBI" id="CHEBI:33019"/>
        <dbReference type="ChEBI" id="CHEBI:57926"/>
        <dbReference type="ChEBI" id="CHEBI:78442"/>
        <dbReference type="ChEBI" id="CHEBI:78534"/>
        <dbReference type="ChEBI" id="CHEBI:456215"/>
        <dbReference type="EC" id="6.1.1.3"/>
    </reaction>
</comment>
<dbReference type="EC" id="6.1.1.3" evidence="13"/>
<dbReference type="GO" id="GO:0000049">
    <property type="term" value="F:tRNA binding"/>
    <property type="evidence" value="ECO:0007669"/>
    <property type="project" value="UniProtKB-KW"/>
</dbReference>
<dbReference type="Gene3D" id="3.40.50.800">
    <property type="entry name" value="Anticodon-binding domain"/>
    <property type="match status" value="1"/>
</dbReference>
<dbReference type="FunFam" id="3.30.980.10:FF:000005">
    <property type="entry name" value="Threonyl-tRNA synthetase, mitochondrial"/>
    <property type="match status" value="1"/>
</dbReference>
<gene>
    <name evidence="13 16" type="primary">thrS</name>
    <name evidence="16" type="ORF">IFK94_00210</name>
</gene>
<evidence type="ECO:0000256" key="11">
    <source>
        <dbReference type="ARBA" id="ARBA00023146"/>
    </source>
</evidence>
<keyword evidence="5 13" id="KW-0479">Metal-binding</keyword>
<dbReference type="GO" id="GO:0005737">
    <property type="term" value="C:cytoplasm"/>
    <property type="evidence" value="ECO:0007669"/>
    <property type="project" value="UniProtKB-SubCell"/>
</dbReference>
<keyword evidence="6 13" id="KW-0547">Nucleotide-binding</keyword>
<dbReference type="GO" id="GO:0004829">
    <property type="term" value="F:threonine-tRNA ligase activity"/>
    <property type="evidence" value="ECO:0007669"/>
    <property type="project" value="UniProtKB-UniRule"/>
</dbReference>
<evidence type="ECO:0000256" key="7">
    <source>
        <dbReference type="ARBA" id="ARBA00022833"/>
    </source>
</evidence>
<dbReference type="Pfam" id="PF07973">
    <property type="entry name" value="tRNA_SAD"/>
    <property type="match status" value="1"/>
</dbReference>
<dbReference type="InterPro" id="IPR036621">
    <property type="entry name" value="Anticodon-bd_dom_sf"/>
</dbReference>
<dbReference type="InterPro" id="IPR012676">
    <property type="entry name" value="TGS-like"/>
</dbReference>
<dbReference type="SUPFAM" id="SSF55681">
    <property type="entry name" value="Class II aaRS and biotin synthetases"/>
    <property type="match status" value="1"/>
</dbReference>
<dbReference type="Pfam" id="PF00587">
    <property type="entry name" value="tRNA-synt_2b"/>
    <property type="match status" value="1"/>
</dbReference>
<organism evidence="16 17">
    <name type="scientific">Candidatus Polarisedimenticola svalbardensis</name>
    <dbReference type="NCBI Taxonomy" id="2886004"/>
    <lineage>
        <taxon>Bacteria</taxon>
        <taxon>Pseudomonadati</taxon>
        <taxon>Acidobacteriota</taxon>
        <taxon>Candidatus Polarisedimenticolia</taxon>
        <taxon>Candidatus Polarisedimenticolales</taxon>
        <taxon>Candidatus Polarisedimenticolaceae</taxon>
        <taxon>Candidatus Polarisedimenticola</taxon>
    </lineage>
</organism>
<dbReference type="HAMAP" id="MF_00184">
    <property type="entry name" value="Thr_tRNA_synth"/>
    <property type="match status" value="1"/>
</dbReference>
<feature type="binding site" evidence="13">
    <location>
        <position position="338"/>
    </location>
    <ligand>
        <name>Zn(2+)</name>
        <dbReference type="ChEBI" id="CHEBI:29105"/>
        <note>catalytic</note>
    </ligand>
</feature>
<comment type="similarity">
    <text evidence="1 13">Belongs to the class-II aminoacyl-tRNA synthetase family.</text>
</comment>
<dbReference type="FunFam" id="3.40.50.800:FF:000001">
    <property type="entry name" value="Threonine--tRNA ligase"/>
    <property type="match status" value="1"/>
</dbReference>
<dbReference type="Pfam" id="PF02824">
    <property type="entry name" value="TGS"/>
    <property type="match status" value="1"/>
</dbReference>
<dbReference type="FunFam" id="3.30.930.10:FF:000002">
    <property type="entry name" value="Threonine--tRNA ligase"/>
    <property type="match status" value="1"/>
</dbReference>
<keyword evidence="10 13" id="KW-0648">Protein biosynthesis</keyword>
<dbReference type="GO" id="GO:0006435">
    <property type="term" value="P:threonyl-tRNA aminoacylation"/>
    <property type="evidence" value="ECO:0007669"/>
    <property type="project" value="UniProtKB-UniRule"/>
</dbReference>
<dbReference type="SUPFAM" id="SSF52954">
    <property type="entry name" value="Class II aaRS ABD-related"/>
    <property type="match status" value="1"/>
</dbReference>
<keyword evidence="8 13" id="KW-0067">ATP-binding</keyword>